<protein>
    <submittedName>
        <fullName evidence="1">Uncharacterized protein</fullName>
    </submittedName>
</protein>
<dbReference type="AlphaFoldDB" id="A0A1C7LVS5"/>
<sequence length="114" mass="12546">MALLQVLVVCSEQQALFAEPLDGICVFCDLHLEKPNLLLRLLYDVIEARLLPCLLGMGLLGCQRPEMPSLGLQLSFKLVDIPAKTSLGLNQASQDHEELTPFMPARAFSPIRSA</sequence>
<reference evidence="1 2" key="1">
    <citation type="submission" date="2016-03" db="EMBL/GenBank/DDBJ databases">
        <title>Whole genome sequencing of Grifola frondosa 9006-11.</title>
        <authorList>
            <person name="Min B."/>
            <person name="Park H."/>
            <person name="Kim J.-G."/>
            <person name="Cho H."/>
            <person name="Oh Y.-L."/>
            <person name="Kong W.-S."/>
            <person name="Choi I.-G."/>
        </authorList>
    </citation>
    <scope>NUCLEOTIDE SEQUENCE [LARGE SCALE GENOMIC DNA]</scope>
    <source>
        <strain evidence="1 2">9006-11</strain>
    </source>
</reference>
<dbReference type="EMBL" id="LUGG01000019">
    <property type="protein sequence ID" value="OBZ68800.1"/>
    <property type="molecule type" value="Genomic_DNA"/>
</dbReference>
<evidence type="ECO:0000313" key="2">
    <source>
        <dbReference type="Proteomes" id="UP000092993"/>
    </source>
</evidence>
<organism evidence="1 2">
    <name type="scientific">Grifola frondosa</name>
    <name type="common">Maitake</name>
    <name type="synonym">Polyporus frondosus</name>
    <dbReference type="NCBI Taxonomy" id="5627"/>
    <lineage>
        <taxon>Eukaryota</taxon>
        <taxon>Fungi</taxon>
        <taxon>Dikarya</taxon>
        <taxon>Basidiomycota</taxon>
        <taxon>Agaricomycotina</taxon>
        <taxon>Agaricomycetes</taxon>
        <taxon>Polyporales</taxon>
        <taxon>Grifolaceae</taxon>
        <taxon>Grifola</taxon>
    </lineage>
</organism>
<dbReference type="Proteomes" id="UP000092993">
    <property type="component" value="Unassembled WGS sequence"/>
</dbReference>
<accession>A0A1C7LVS5</accession>
<keyword evidence="2" id="KW-1185">Reference proteome</keyword>
<gene>
    <name evidence="1" type="ORF">A0H81_10994</name>
</gene>
<comment type="caution">
    <text evidence="1">The sequence shown here is derived from an EMBL/GenBank/DDBJ whole genome shotgun (WGS) entry which is preliminary data.</text>
</comment>
<proteinExistence type="predicted"/>
<name>A0A1C7LVS5_GRIFR</name>
<evidence type="ECO:0000313" key="1">
    <source>
        <dbReference type="EMBL" id="OBZ68800.1"/>
    </source>
</evidence>